<dbReference type="EMBL" id="OOIL02001215">
    <property type="protein sequence ID" value="VFQ73507.1"/>
    <property type="molecule type" value="Genomic_DNA"/>
</dbReference>
<comment type="similarity">
    <text evidence="8">Belongs to the amino acid/polyamine transporter 2 family. Amino acid/auxin permease (AAAP) (TC 2.A.18.2) subfamily.</text>
</comment>
<dbReference type="PANTHER" id="PTHR48017">
    <property type="entry name" value="OS05G0424000 PROTEIN-RELATED"/>
    <property type="match status" value="1"/>
</dbReference>
<evidence type="ECO:0000256" key="1">
    <source>
        <dbReference type="ARBA" id="ARBA00004651"/>
    </source>
</evidence>
<dbReference type="FunFam" id="1.20.1740.10:FF:000033">
    <property type="entry name" value="Lysine histidine transporter 1"/>
    <property type="match status" value="1"/>
</dbReference>
<keyword evidence="4 10" id="KW-0812">Transmembrane</keyword>
<feature type="transmembrane region" description="Helical" evidence="10">
    <location>
        <begin position="65"/>
        <end position="86"/>
    </location>
</feature>
<comment type="subcellular location">
    <subcellularLocation>
        <location evidence="1">Cell membrane</location>
        <topology evidence="1">Multi-pass membrane protein</topology>
    </subcellularLocation>
</comment>
<keyword evidence="2" id="KW-0813">Transport</keyword>
<evidence type="ECO:0000256" key="10">
    <source>
        <dbReference type="SAM" id="Phobius"/>
    </source>
</evidence>
<feature type="region of interest" description="Disordered" evidence="9">
    <location>
        <begin position="1"/>
        <end position="22"/>
    </location>
</feature>
<gene>
    <name evidence="12" type="ORF">CCAM_LOCUS15283</name>
</gene>
<feature type="transmembrane region" description="Helical" evidence="10">
    <location>
        <begin position="270"/>
        <end position="292"/>
    </location>
</feature>
<organism evidence="12 13">
    <name type="scientific">Cuscuta campestris</name>
    <dbReference type="NCBI Taxonomy" id="132261"/>
    <lineage>
        <taxon>Eukaryota</taxon>
        <taxon>Viridiplantae</taxon>
        <taxon>Streptophyta</taxon>
        <taxon>Embryophyta</taxon>
        <taxon>Tracheophyta</taxon>
        <taxon>Spermatophyta</taxon>
        <taxon>Magnoliopsida</taxon>
        <taxon>eudicotyledons</taxon>
        <taxon>Gunneridae</taxon>
        <taxon>Pentapetalae</taxon>
        <taxon>asterids</taxon>
        <taxon>lamiids</taxon>
        <taxon>Solanales</taxon>
        <taxon>Convolvulaceae</taxon>
        <taxon>Cuscuteae</taxon>
        <taxon>Cuscuta</taxon>
        <taxon>Cuscuta subgen. Grammica</taxon>
        <taxon>Cuscuta sect. Cleistogrammica</taxon>
    </lineage>
</organism>
<sequence length="447" mass="49985">MTTGNAAAAATSKPRDERSSEERAIDEWLPITSARNAKWWYSAFHNVTAMVGAGVLGLPYAMSNLGWGPGVSVMVLSWIITLYTLWQMVEMHEMVPGKRFDRYHELGQHAFGDKLGLWIIVPQQLVVEIAVDIVYMVTGGKSLKKFHDLVCEDCKNIKLSYFIMIFASVHFVLSHLPNFNSISGVSLAAAVMSLSYSTIAWGASVDKGVQPGVDYSYRSSTTTGTVFNFFSALGDVAFAFAGHNVVLEIQATIPSTPETPSKGPMWRGVVVAYIVVALCYFPVAFIGFWMFGNQVEDNILISLQKPVWLIAMANLFVVVHVIGSYQIYAMPVFDMIETVLVKKMRFRPTWYLRFITRNIYVALTMFIAITFPFFGGLLGFFGGFAFAPTTYFLPCVMWLSIYKPKKYSLSWITNWVCIVLGVVLMIIAPIGGLRTIIIQAKDYKFYS</sequence>
<keyword evidence="5" id="KW-0029">Amino-acid transport</keyword>
<feature type="domain" description="Amino acid transporter transmembrane" evidence="11">
    <location>
        <begin position="36"/>
        <end position="431"/>
    </location>
</feature>
<evidence type="ECO:0000256" key="4">
    <source>
        <dbReference type="ARBA" id="ARBA00022692"/>
    </source>
</evidence>
<name>A0A484LAS2_9ASTE</name>
<evidence type="ECO:0000313" key="13">
    <source>
        <dbReference type="Proteomes" id="UP000595140"/>
    </source>
</evidence>
<keyword evidence="7 10" id="KW-0472">Membrane</keyword>
<dbReference type="GO" id="GO:0015171">
    <property type="term" value="F:amino acid transmembrane transporter activity"/>
    <property type="evidence" value="ECO:0007669"/>
    <property type="project" value="UniProtKB-ARBA"/>
</dbReference>
<feature type="transmembrane region" description="Helical" evidence="10">
    <location>
        <begin position="377"/>
        <end position="399"/>
    </location>
</feature>
<keyword evidence="6 10" id="KW-1133">Transmembrane helix</keyword>
<evidence type="ECO:0000313" key="12">
    <source>
        <dbReference type="EMBL" id="VFQ73507.1"/>
    </source>
</evidence>
<evidence type="ECO:0000256" key="5">
    <source>
        <dbReference type="ARBA" id="ARBA00022970"/>
    </source>
</evidence>
<protein>
    <recommendedName>
        <fullName evidence="11">Amino acid transporter transmembrane domain-containing protein</fullName>
    </recommendedName>
</protein>
<evidence type="ECO:0000256" key="8">
    <source>
        <dbReference type="ARBA" id="ARBA00061463"/>
    </source>
</evidence>
<evidence type="ECO:0000256" key="9">
    <source>
        <dbReference type="SAM" id="MobiDB-lite"/>
    </source>
</evidence>
<dbReference type="Proteomes" id="UP000595140">
    <property type="component" value="Unassembled WGS sequence"/>
</dbReference>
<feature type="transmembrane region" description="Helical" evidence="10">
    <location>
        <begin position="350"/>
        <end position="371"/>
    </location>
</feature>
<dbReference type="GO" id="GO:0005886">
    <property type="term" value="C:plasma membrane"/>
    <property type="evidence" value="ECO:0007669"/>
    <property type="project" value="UniProtKB-SubCell"/>
</dbReference>
<dbReference type="AlphaFoldDB" id="A0A484LAS2"/>
<dbReference type="OrthoDB" id="40134at2759"/>
<accession>A0A484LAS2</accession>
<feature type="transmembrane region" description="Helical" evidence="10">
    <location>
        <begin position="39"/>
        <end position="58"/>
    </location>
</feature>
<feature type="transmembrane region" description="Helical" evidence="10">
    <location>
        <begin position="182"/>
        <end position="203"/>
    </location>
</feature>
<evidence type="ECO:0000259" key="11">
    <source>
        <dbReference type="Pfam" id="PF01490"/>
    </source>
</evidence>
<feature type="compositionally biased region" description="Basic and acidic residues" evidence="9">
    <location>
        <begin position="13"/>
        <end position="22"/>
    </location>
</feature>
<feature type="transmembrane region" description="Helical" evidence="10">
    <location>
        <begin position="115"/>
        <end position="138"/>
    </location>
</feature>
<keyword evidence="3" id="KW-1003">Cell membrane</keyword>
<evidence type="ECO:0000256" key="3">
    <source>
        <dbReference type="ARBA" id="ARBA00022475"/>
    </source>
</evidence>
<proteinExistence type="inferred from homology"/>
<keyword evidence="13" id="KW-1185">Reference proteome</keyword>
<reference evidence="12 13" key="1">
    <citation type="submission" date="2018-04" db="EMBL/GenBank/DDBJ databases">
        <authorList>
            <person name="Vogel A."/>
        </authorList>
    </citation>
    <scope>NUCLEOTIDE SEQUENCE [LARGE SCALE GENOMIC DNA]</scope>
</reference>
<feature type="transmembrane region" description="Helical" evidence="10">
    <location>
        <begin position="159"/>
        <end position="176"/>
    </location>
</feature>
<evidence type="ECO:0000256" key="2">
    <source>
        <dbReference type="ARBA" id="ARBA00022448"/>
    </source>
</evidence>
<evidence type="ECO:0000256" key="6">
    <source>
        <dbReference type="ARBA" id="ARBA00022989"/>
    </source>
</evidence>
<evidence type="ECO:0000256" key="7">
    <source>
        <dbReference type="ARBA" id="ARBA00023136"/>
    </source>
</evidence>
<feature type="transmembrane region" description="Helical" evidence="10">
    <location>
        <begin position="307"/>
        <end position="329"/>
    </location>
</feature>
<dbReference type="Pfam" id="PF01490">
    <property type="entry name" value="Aa_trans"/>
    <property type="match status" value="1"/>
</dbReference>
<feature type="transmembrane region" description="Helical" evidence="10">
    <location>
        <begin position="411"/>
        <end position="437"/>
    </location>
</feature>
<dbReference type="InterPro" id="IPR013057">
    <property type="entry name" value="AA_transpt_TM"/>
</dbReference>